<dbReference type="Pfam" id="PF03370">
    <property type="entry name" value="CBM_21"/>
    <property type="match status" value="1"/>
</dbReference>
<dbReference type="GO" id="GO:0000164">
    <property type="term" value="C:protein phosphatase type 1 complex"/>
    <property type="evidence" value="ECO:0007669"/>
    <property type="project" value="TreeGrafter"/>
</dbReference>
<dbReference type="GO" id="GO:0005979">
    <property type="term" value="P:regulation of glycogen biosynthetic process"/>
    <property type="evidence" value="ECO:0007669"/>
    <property type="project" value="TreeGrafter"/>
</dbReference>
<feature type="domain" description="CBM21" evidence="1">
    <location>
        <begin position="134"/>
        <end position="192"/>
    </location>
</feature>
<name>A0AA47MXY9_MERPO</name>
<proteinExistence type="predicted"/>
<reference evidence="2" key="1">
    <citation type="journal article" date="2023" name="Front. Mar. Sci.">
        <title>A new Merluccius polli reference genome to investigate the effects of global change in West African waters.</title>
        <authorList>
            <person name="Mateo J.L."/>
            <person name="Blanco-Fernandez C."/>
            <person name="Garcia-Vazquez E."/>
            <person name="Machado-Schiaffino G."/>
        </authorList>
    </citation>
    <scope>NUCLEOTIDE SEQUENCE</scope>
    <source>
        <strain evidence="2">C29</strain>
        <tissue evidence="2">Fin</tissue>
    </source>
</reference>
<dbReference type="Gene3D" id="2.60.40.2440">
    <property type="entry name" value="Carbohydrate binding type-21 domain"/>
    <property type="match status" value="1"/>
</dbReference>
<dbReference type="CDD" id="cd22255">
    <property type="entry name" value="PBD_PPP1R3A"/>
    <property type="match status" value="1"/>
</dbReference>
<sequence>MEFAVVKDPRNFGAANLLGVPGMGFSLLDSDDEKCVVVMGIVPRSSPLPRRKTSEEELEEAQQQQPAHGSRRVCFADAKGLCLVLVKEFDCWDVPKLLGYDQMLAEGQDVERYSYYLSFPSPLPTPPEELGSRVREQRIELESIELLPGTTVLRGLVRVLNVSFDKTVFVRTTLDAWASHFDLLAEYVQGSSDGSDGLFFIQADPGPPVRRAGIQGGLLFAIRDFSGNLLGQQQCKKLRAVLPPESERRGGDAAGRVCMQEKLSEGCQVSTLVWLKL</sequence>
<dbReference type="AlphaFoldDB" id="A0AA47MXY9"/>
<dbReference type="InterPro" id="IPR050782">
    <property type="entry name" value="PP1_regulatory_subunit_3"/>
</dbReference>
<dbReference type="GO" id="GO:2001069">
    <property type="term" value="F:glycogen binding"/>
    <property type="evidence" value="ECO:0007669"/>
    <property type="project" value="TreeGrafter"/>
</dbReference>
<dbReference type="InterPro" id="IPR005036">
    <property type="entry name" value="CBM21_dom"/>
</dbReference>
<gene>
    <name evidence="2" type="primary">PPP1R3A</name>
    <name evidence="2" type="ORF">N1851_012135</name>
</gene>
<protein>
    <submittedName>
        <fullName evidence="2">Protein phosphatase 1 regulatory subunit 3A</fullName>
    </submittedName>
</protein>
<keyword evidence="3" id="KW-1185">Reference proteome</keyword>
<evidence type="ECO:0000313" key="3">
    <source>
        <dbReference type="Proteomes" id="UP001174136"/>
    </source>
</evidence>
<comment type="caution">
    <text evidence="2">The sequence shown here is derived from an EMBL/GenBank/DDBJ whole genome shotgun (WGS) entry which is preliminary data.</text>
</comment>
<organism evidence="2 3">
    <name type="scientific">Merluccius polli</name>
    <name type="common">Benguela hake</name>
    <name type="synonym">Merluccius cadenati</name>
    <dbReference type="NCBI Taxonomy" id="89951"/>
    <lineage>
        <taxon>Eukaryota</taxon>
        <taxon>Metazoa</taxon>
        <taxon>Chordata</taxon>
        <taxon>Craniata</taxon>
        <taxon>Vertebrata</taxon>
        <taxon>Euteleostomi</taxon>
        <taxon>Actinopterygii</taxon>
        <taxon>Neopterygii</taxon>
        <taxon>Teleostei</taxon>
        <taxon>Neoteleostei</taxon>
        <taxon>Acanthomorphata</taxon>
        <taxon>Zeiogadaria</taxon>
        <taxon>Gadariae</taxon>
        <taxon>Gadiformes</taxon>
        <taxon>Gadoidei</taxon>
        <taxon>Merlucciidae</taxon>
        <taxon>Merluccius</taxon>
    </lineage>
</organism>
<dbReference type="Proteomes" id="UP001174136">
    <property type="component" value="Unassembled WGS sequence"/>
</dbReference>
<dbReference type="PANTHER" id="PTHR12307">
    <property type="entry name" value="PROTEIN PHOSPHATASE 1 REGULATORY SUBUNIT"/>
    <property type="match status" value="1"/>
</dbReference>
<dbReference type="InterPro" id="IPR038175">
    <property type="entry name" value="CBM21_dom_sf"/>
</dbReference>
<evidence type="ECO:0000313" key="2">
    <source>
        <dbReference type="EMBL" id="KAK0148151.1"/>
    </source>
</evidence>
<accession>A0AA47MXY9</accession>
<dbReference type="GO" id="GO:0008157">
    <property type="term" value="F:protein phosphatase 1 binding"/>
    <property type="evidence" value="ECO:0007669"/>
    <property type="project" value="TreeGrafter"/>
</dbReference>
<evidence type="ECO:0000259" key="1">
    <source>
        <dbReference type="Pfam" id="PF03370"/>
    </source>
</evidence>
<dbReference type="EMBL" id="JAOPHQ010002094">
    <property type="protein sequence ID" value="KAK0148151.1"/>
    <property type="molecule type" value="Genomic_DNA"/>
</dbReference>
<dbReference type="PANTHER" id="PTHR12307:SF2">
    <property type="entry name" value="PROTEIN PHOSPHATASE 1 REGULATORY SUBUNIT 3A"/>
    <property type="match status" value="1"/>
</dbReference>